<dbReference type="SUPFAM" id="SSF54001">
    <property type="entry name" value="Cysteine proteinases"/>
    <property type="match status" value="1"/>
</dbReference>
<dbReference type="Gene3D" id="3.90.70.10">
    <property type="entry name" value="Cysteine proteinases"/>
    <property type="match status" value="1"/>
</dbReference>
<gene>
    <name evidence="2" type="ORF">NC998_16720</name>
</gene>
<proteinExistence type="predicted"/>
<sequence>MKLKILQNTVFKLQTAQASDLPADQKEEITAGQLLDLHSYKVEGKLIKVSFKNVEFKGRNTWYAFADHVRLVTSQEDVVATQQQLSPPTPGELPRQHRIKDFPYLAQTDNRYNPGGSCNVTSVAMCLSFFGAKPTREAQLEDEYYDFLIEQGRSRHDPYDLKWLVEQKGYKDDFRETASIQDVKKWISQDKPVILHGYFTRFGHIIVLVGYNSEGFIVHDPYGEYWDSGYDMNTDWDKTKGKGLVYSYSLIERTCSPEGPGNMWCHFIAK</sequence>
<dbReference type="Proteomes" id="UP001464891">
    <property type="component" value="Unassembled WGS sequence"/>
</dbReference>
<evidence type="ECO:0000313" key="3">
    <source>
        <dbReference type="Proteomes" id="UP001464891"/>
    </source>
</evidence>
<dbReference type="InterPro" id="IPR038765">
    <property type="entry name" value="Papain-like_cys_pep_sf"/>
</dbReference>
<feature type="domain" description="Peptidase C39-like" evidence="1">
    <location>
        <begin position="101"/>
        <end position="222"/>
    </location>
</feature>
<comment type="caution">
    <text evidence="2">The sequence shown here is derived from an EMBL/GenBank/DDBJ whole genome shotgun (WGS) entry which is preliminary data.</text>
</comment>
<dbReference type="EMBL" id="JAMPKM010000010">
    <property type="protein sequence ID" value="MEP0818745.1"/>
    <property type="molecule type" value="Genomic_DNA"/>
</dbReference>
<evidence type="ECO:0000313" key="2">
    <source>
        <dbReference type="EMBL" id="MEP0818745.1"/>
    </source>
</evidence>
<dbReference type="RefSeq" id="WP_190433257.1">
    <property type="nucleotide sequence ID" value="NZ_JAMPKM010000010.1"/>
</dbReference>
<dbReference type="InterPro" id="IPR039564">
    <property type="entry name" value="Peptidase_C39-like"/>
</dbReference>
<reference evidence="2 3" key="1">
    <citation type="submission" date="2022-04" db="EMBL/GenBank/DDBJ databases">
        <title>Positive selection, recombination, and allopatry shape intraspecific diversity of widespread and dominant cyanobacteria.</title>
        <authorList>
            <person name="Wei J."/>
            <person name="Shu W."/>
            <person name="Hu C."/>
        </authorList>
    </citation>
    <scope>NUCLEOTIDE SEQUENCE [LARGE SCALE GENOMIC DNA]</scope>
    <source>
        <strain evidence="2 3">GB2-A4</strain>
    </source>
</reference>
<evidence type="ECO:0000259" key="1">
    <source>
        <dbReference type="Pfam" id="PF13529"/>
    </source>
</evidence>
<dbReference type="Pfam" id="PF13529">
    <property type="entry name" value="Peptidase_C39_2"/>
    <property type="match status" value="1"/>
</dbReference>
<name>A0ABV0JAE9_9CYAN</name>
<protein>
    <submittedName>
        <fullName evidence="2">C39 family peptidase</fullName>
    </submittedName>
</protein>
<keyword evidence="3" id="KW-1185">Reference proteome</keyword>
<organism evidence="2 3">
    <name type="scientific">Trichocoleus desertorum GB2-A4</name>
    <dbReference type="NCBI Taxonomy" id="2933944"/>
    <lineage>
        <taxon>Bacteria</taxon>
        <taxon>Bacillati</taxon>
        <taxon>Cyanobacteriota</taxon>
        <taxon>Cyanophyceae</taxon>
        <taxon>Leptolyngbyales</taxon>
        <taxon>Trichocoleusaceae</taxon>
        <taxon>Trichocoleus</taxon>
    </lineage>
</organism>
<accession>A0ABV0JAE9</accession>